<dbReference type="PANTHER" id="PTHR32026">
    <property type="entry name" value="METHYLTRANSFERASE-LIKE PROTEIN 24"/>
    <property type="match status" value="1"/>
</dbReference>
<proteinExistence type="predicted"/>
<keyword evidence="1" id="KW-0812">Transmembrane</keyword>
<dbReference type="RefSeq" id="XP_002736079.1">
    <property type="nucleotide sequence ID" value="XM_002736033.1"/>
</dbReference>
<feature type="domain" description="Methyltransferase" evidence="2">
    <location>
        <begin position="234"/>
        <end position="399"/>
    </location>
</feature>
<gene>
    <name evidence="4" type="primary">LOC100375376</name>
</gene>
<keyword evidence="1" id="KW-0472">Membrane</keyword>
<evidence type="ECO:0000313" key="3">
    <source>
        <dbReference type="Proteomes" id="UP000694865"/>
    </source>
</evidence>
<dbReference type="InterPro" id="IPR026913">
    <property type="entry name" value="METTL24"/>
</dbReference>
<evidence type="ECO:0000256" key="1">
    <source>
        <dbReference type="SAM" id="Phobius"/>
    </source>
</evidence>
<dbReference type="InterPro" id="IPR025714">
    <property type="entry name" value="Methyltranfer_dom"/>
</dbReference>
<evidence type="ECO:0000313" key="4">
    <source>
        <dbReference type="RefSeq" id="XP_002736079.1"/>
    </source>
</evidence>
<name>A0ABM0GS17_SACKO</name>
<protein>
    <submittedName>
        <fullName evidence="4">Methyltransferase-like protein 24-like</fullName>
    </submittedName>
</protein>
<feature type="transmembrane region" description="Helical" evidence="1">
    <location>
        <begin position="20"/>
        <end position="38"/>
    </location>
</feature>
<accession>A0ABM0GS17</accession>
<sequence>MARSAAYMFDCLRPRRRITLILATIFTITGLVYVYSGWRVSDIETGFWRPSHYLPYKETAQIFMEKITTPSAQCPRNLNIQGQRKTSWDICLDSLGQLYVEGEKKEACTIDFLSQSIEDSTTKAEFENVLHGCKVYKHGIDYVDLGNIVEERIQLMKLNMDSKSDELLNELSATKLFTRVNQLLLHINLTNDNMDDIKVKVSRTFTVAFKLQPRAGLKVGDETRQLLKRITHIEGECDELKRVGNANDGGWTLCFDKKYGLWDTPCTVYSFGIANDWTFDKSLVDYGCELFAFDPSIGIEKRIIREGMWFYNIGLSDRNSDEYWGIGMGKYRGQKWKVKTLDGVRLYLGHTQRNIDVLKIDIEQTEWDALQNMLEMGTLQFVKQLVFEIHLWHRKKSGHRDELRLWNSILANLHDQGFRLVYVHKNPLSTAVNLGQGYEEEACCYELTMINTRYNDWWA</sequence>
<dbReference type="GeneID" id="100375376"/>
<dbReference type="SUPFAM" id="SSF53335">
    <property type="entry name" value="S-adenosyl-L-methionine-dependent methyltransferases"/>
    <property type="match status" value="1"/>
</dbReference>
<reference evidence="4" key="1">
    <citation type="submission" date="2025-08" db="UniProtKB">
        <authorList>
            <consortium name="RefSeq"/>
        </authorList>
    </citation>
    <scope>IDENTIFICATION</scope>
    <source>
        <tissue evidence="4">Testes</tissue>
    </source>
</reference>
<dbReference type="Proteomes" id="UP000694865">
    <property type="component" value="Unplaced"/>
</dbReference>
<dbReference type="Pfam" id="PF13383">
    <property type="entry name" value="Methyltransf_22"/>
    <property type="match status" value="1"/>
</dbReference>
<dbReference type="InterPro" id="IPR029063">
    <property type="entry name" value="SAM-dependent_MTases_sf"/>
</dbReference>
<keyword evidence="3" id="KW-1185">Reference proteome</keyword>
<evidence type="ECO:0000259" key="2">
    <source>
        <dbReference type="Pfam" id="PF13383"/>
    </source>
</evidence>
<dbReference type="PANTHER" id="PTHR32026:SF10">
    <property type="entry name" value="METHYLTRANSFERASE-LIKE PROTEIN 24-RELATED"/>
    <property type="match status" value="1"/>
</dbReference>
<organism evidence="3 4">
    <name type="scientific">Saccoglossus kowalevskii</name>
    <name type="common">Acorn worm</name>
    <dbReference type="NCBI Taxonomy" id="10224"/>
    <lineage>
        <taxon>Eukaryota</taxon>
        <taxon>Metazoa</taxon>
        <taxon>Hemichordata</taxon>
        <taxon>Enteropneusta</taxon>
        <taxon>Harrimaniidae</taxon>
        <taxon>Saccoglossus</taxon>
    </lineage>
</organism>
<keyword evidence="1" id="KW-1133">Transmembrane helix</keyword>